<reference evidence="1 2" key="1">
    <citation type="submission" date="2019-07" db="EMBL/GenBank/DDBJ databases">
        <title>Rufibacter sp. nov., isolated from lake sediment.</title>
        <authorList>
            <person name="Qu J.-H."/>
        </authorList>
    </citation>
    <scope>NUCLEOTIDE SEQUENCE [LARGE SCALE GENOMIC DNA]</scope>
    <source>
        <strain evidence="1 2">NBS58-1</strain>
    </source>
</reference>
<keyword evidence="1" id="KW-0489">Methyltransferase</keyword>
<dbReference type="RefSeq" id="WP_149089815.1">
    <property type="nucleotide sequence ID" value="NZ_VKKY01000001.1"/>
</dbReference>
<comment type="caution">
    <text evidence="1">The sequence shown here is derived from an EMBL/GenBank/DDBJ whole genome shotgun (WGS) entry which is preliminary data.</text>
</comment>
<proteinExistence type="predicted"/>
<keyword evidence="2" id="KW-1185">Reference proteome</keyword>
<dbReference type="Gene3D" id="3.40.50.150">
    <property type="entry name" value="Vaccinia Virus protein VP39"/>
    <property type="match status" value="1"/>
</dbReference>
<name>A0A5B6TUE8_9BACT</name>
<dbReference type="GO" id="GO:0008168">
    <property type="term" value="F:methyltransferase activity"/>
    <property type="evidence" value="ECO:0007669"/>
    <property type="project" value="UniProtKB-KW"/>
</dbReference>
<accession>A0A5B6TUE8</accession>
<dbReference type="EMBL" id="VKKY01000001">
    <property type="protein sequence ID" value="KAA3440178.1"/>
    <property type="molecule type" value="Genomic_DNA"/>
</dbReference>
<evidence type="ECO:0000313" key="2">
    <source>
        <dbReference type="Proteomes" id="UP000324133"/>
    </source>
</evidence>
<gene>
    <name evidence="1" type="ORF">FOA19_05800</name>
</gene>
<evidence type="ECO:0000313" key="1">
    <source>
        <dbReference type="EMBL" id="KAA3440178.1"/>
    </source>
</evidence>
<organism evidence="1 2">
    <name type="scientific">Rufibacter hautae</name>
    <dbReference type="NCBI Taxonomy" id="2595005"/>
    <lineage>
        <taxon>Bacteria</taxon>
        <taxon>Pseudomonadati</taxon>
        <taxon>Bacteroidota</taxon>
        <taxon>Cytophagia</taxon>
        <taxon>Cytophagales</taxon>
        <taxon>Hymenobacteraceae</taxon>
        <taxon>Rufibacter</taxon>
    </lineage>
</organism>
<protein>
    <submittedName>
        <fullName evidence="1">SAM-dependent methyltransferase</fullName>
    </submittedName>
</protein>
<dbReference type="Proteomes" id="UP000324133">
    <property type="component" value="Unassembled WGS sequence"/>
</dbReference>
<dbReference type="InterPro" id="IPR029063">
    <property type="entry name" value="SAM-dependent_MTases_sf"/>
</dbReference>
<dbReference type="OrthoDB" id="9765084at2"/>
<dbReference type="SUPFAM" id="SSF53335">
    <property type="entry name" value="S-adenosyl-L-methionine-dependent methyltransferases"/>
    <property type="match status" value="1"/>
</dbReference>
<sequence length="459" mass="52402">MAYAEVTIGSYRDPDGFIFQTENGLFRQVNHSYATTYRHLFSSGLYQELTAAQLLVEHVETELPALTPESWLVIQPHRIPFISYPYEWCFSQLKDAALLTIQLQQKALAQGMSLKDASAYNVQFLHSKPIFIDTLSFELYEEGKPWAAYRQFCEHFLVPLALMAHTDISLNRLLLSNLEGIPLHLGSKLLPWQTYTTFGLLLHVHLHAKAQVKYTAQESGSKIKQKPMSKNALLQLLDSLTSTIKSLSWNPDKTIWADYYQHTNYQTEAMRHKEGVVEQLLQKANAKTIWDLGANTGRFSQIAAKMGSQVIAMDFDIGSTEIHYQQIKEEKNTAVLPLAMDLTQPSPAIGWMNKERESIFTRPKPELIMALALVHHLAISHNLPVSYLASFLAGLANYLIIEFVPKSDSQAQRLLASRKDIFTNYTQAVFEEEFSRFFQVVEKHPLDGTERTLYLMQKR</sequence>
<dbReference type="GO" id="GO:0032259">
    <property type="term" value="P:methylation"/>
    <property type="evidence" value="ECO:0007669"/>
    <property type="project" value="UniProtKB-KW"/>
</dbReference>
<dbReference type="AlphaFoldDB" id="A0A5B6TUE8"/>
<keyword evidence="1" id="KW-0808">Transferase</keyword>